<feature type="DNA-binding region" description="OmpR/PhoB-type" evidence="4">
    <location>
        <begin position="25"/>
        <end position="116"/>
    </location>
</feature>
<evidence type="ECO:0000313" key="6">
    <source>
        <dbReference type="EMBL" id="KXB40320.1"/>
    </source>
</evidence>
<dbReference type="InterPro" id="IPR016032">
    <property type="entry name" value="Sig_transdc_resp-reg_C-effctor"/>
</dbReference>
<proteinExistence type="predicted"/>
<evidence type="ECO:0000259" key="5">
    <source>
        <dbReference type="PROSITE" id="PS51755"/>
    </source>
</evidence>
<keyword evidence="2" id="KW-0902">Two-component regulatory system</keyword>
<dbReference type="AlphaFoldDB" id="A0A133YAU7"/>
<dbReference type="PROSITE" id="PS51755">
    <property type="entry name" value="OMPR_PHOB"/>
    <property type="match status" value="1"/>
</dbReference>
<evidence type="ECO:0000256" key="3">
    <source>
        <dbReference type="ARBA" id="ARBA00023125"/>
    </source>
</evidence>
<dbReference type="SUPFAM" id="SSF46894">
    <property type="entry name" value="C-terminal effector domain of the bipartite response regulators"/>
    <property type="match status" value="1"/>
</dbReference>
<evidence type="ECO:0000256" key="1">
    <source>
        <dbReference type="ARBA" id="ARBA00022553"/>
    </source>
</evidence>
<dbReference type="EMBL" id="LSCV01000030">
    <property type="protein sequence ID" value="KXB40320.1"/>
    <property type="molecule type" value="Genomic_DNA"/>
</dbReference>
<accession>A0A133YAU7</accession>
<keyword evidence="1" id="KW-0597">Phosphoprotein</keyword>
<keyword evidence="7" id="KW-1185">Reference proteome</keyword>
<organism evidence="6 7">
    <name type="scientific">Amygdalobacter nucleatus</name>
    <dbReference type="NCBI Taxonomy" id="3029274"/>
    <lineage>
        <taxon>Bacteria</taxon>
        <taxon>Bacillati</taxon>
        <taxon>Bacillota</taxon>
        <taxon>Clostridia</taxon>
        <taxon>Eubacteriales</taxon>
        <taxon>Oscillospiraceae</taxon>
        <taxon>Amygdalobacter</taxon>
    </lineage>
</organism>
<dbReference type="Proteomes" id="UP000070080">
    <property type="component" value="Unassembled WGS sequence"/>
</dbReference>
<comment type="caution">
    <text evidence="6">The sequence shown here is derived from an EMBL/GenBank/DDBJ whole genome shotgun (WGS) entry which is preliminary data.</text>
</comment>
<dbReference type="Gene3D" id="1.10.10.10">
    <property type="entry name" value="Winged helix-like DNA-binding domain superfamily/Winged helix DNA-binding domain"/>
    <property type="match status" value="1"/>
</dbReference>
<gene>
    <name evidence="6" type="ORF">HMPREF1872_00866</name>
</gene>
<dbReference type="GO" id="GO:0000976">
    <property type="term" value="F:transcription cis-regulatory region binding"/>
    <property type="evidence" value="ECO:0007669"/>
    <property type="project" value="TreeGrafter"/>
</dbReference>
<dbReference type="PANTHER" id="PTHR48111:SF40">
    <property type="entry name" value="PHOSPHATE REGULON TRANSCRIPTIONAL REGULATORY PROTEIN PHOB"/>
    <property type="match status" value="1"/>
</dbReference>
<dbReference type="GO" id="GO:0006355">
    <property type="term" value="P:regulation of DNA-templated transcription"/>
    <property type="evidence" value="ECO:0007669"/>
    <property type="project" value="InterPro"/>
</dbReference>
<dbReference type="CDD" id="cd00383">
    <property type="entry name" value="trans_reg_C"/>
    <property type="match status" value="1"/>
</dbReference>
<dbReference type="InterPro" id="IPR036388">
    <property type="entry name" value="WH-like_DNA-bd_sf"/>
</dbReference>
<sequence length="116" mass="12874">MARVRSALRRYKRLGAANPQDEETAGTLVLGGIKLDDAAKKVTVDGEAVALATKEYDTCHFLMKHPGRVYSLVAIYEPVWGAPSYGCENTAAVHVRHLLPKIRFQSTMLKFQSIEQ</sequence>
<reference evidence="7" key="1">
    <citation type="submission" date="2016-01" db="EMBL/GenBank/DDBJ databases">
        <authorList>
            <person name="Mitreva M."/>
            <person name="Pepin K.H."/>
            <person name="Mihindukulasuriya K.A."/>
            <person name="Fulton R."/>
            <person name="Fronick C."/>
            <person name="O'Laughlin M."/>
            <person name="Miner T."/>
            <person name="Herter B."/>
            <person name="Rosa B.A."/>
            <person name="Cordes M."/>
            <person name="Tomlinson C."/>
            <person name="Wollam A."/>
            <person name="Palsikar V.B."/>
            <person name="Mardis E.R."/>
            <person name="Wilson R.K."/>
        </authorList>
    </citation>
    <scope>NUCLEOTIDE SEQUENCE [LARGE SCALE GENOMIC DNA]</scope>
    <source>
        <strain evidence="7">KA00274</strain>
    </source>
</reference>
<evidence type="ECO:0000256" key="2">
    <source>
        <dbReference type="ARBA" id="ARBA00023012"/>
    </source>
</evidence>
<dbReference type="GO" id="GO:0005829">
    <property type="term" value="C:cytosol"/>
    <property type="evidence" value="ECO:0007669"/>
    <property type="project" value="TreeGrafter"/>
</dbReference>
<dbReference type="GO" id="GO:0032993">
    <property type="term" value="C:protein-DNA complex"/>
    <property type="evidence" value="ECO:0007669"/>
    <property type="project" value="TreeGrafter"/>
</dbReference>
<evidence type="ECO:0000256" key="4">
    <source>
        <dbReference type="PROSITE-ProRule" id="PRU01091"/>
    </source>
</evidence>
<dbReference type="Pfam" id="PF00486">
    <property type="entry name" value="Trans_reg_C"/>
    <property type="match status" value="1"/>
</dbReference>
<dbReference type="STRING" id="1497955.HMPREF1872_00866"/>
<evidence type="ECO:0000313" key="7">
    <source>
        <dbReference type="Proteomes" id="UP000070080"/>
    </source>
</evidence>
<name>A0A133YAU7_9FIRM</name>
<dbReference type="PANTHER" id="PTHR48111">
    <property type="entry name" value="REGULATOR OF RPOS"/>
    <property type="match status" value="1"/>
</dbReference>
<dbReference type="InterPro" id="IPR039420">
    <property type="entry name" value="WalR-like"/>
</dbReference>
<dbReference type="GO" id="GO:0000156">
    <property type="term" value="F:phosphorelay response regulator activity"/>
    <property type="evidence" value="ECO:0007669"/>
    <property type="project" value="TreeGrafter"/>
</dbReference>
<dbReference type="InterPro" id="IPR001867">
    <property type="entry name" value="OmpR/PhoB-type_DNA-bd"/>
</dbReference>
<protein>
    <submittedName>
        <fullName evidence="6">Sensory transduction protein RegX3 domain protein</fullName>
    </submittedName>
</protein>
<keyword evidence="3 4" id="KW-0238">DNA-binding</keyword>
<feature type="domain" description="OmpR/PhoB-type" evidence="5">
    <location>
        <begin position="25"/>
        <end position="116"/>
    </location>
</feature>